<organism evidence="2 3">
    <name type="scientific">Gulosibacter chungangensis</name>
    <dbReference type="NCBI Taxonomy" id="979746"/>
    <lineage>
        <taxon>Bacteria</taxon>
        <taxon>Bacillati</taxon>
        <taxon>Actinomycetota</taxon>
        <taxon>Actinomycetes</taxon>
        <taxon>Micrococcales</taxon>
        <taxon>Microbacteriaceae</taxon>
        <taxon>Gulosibacter</taxon>
    </lineage>
</organism>
<evidence type="ECO:0008006" key="4">
    <source>
        <dbReference type="Google" id="ProtNLM"/>
    </source>
</evidence>
<dbReference type="Pfam" id="PF19845">
    <property type="entry name" value="DUF6320"/>
    <property type="match status" value="1"/>
</dbReference>
<accession>A0A7J5BFB3</accession>
<feature type="transmembrane region" description="Helical" evidence="1">
    <location>
        <begin position="126"/>
        <end position="146"/>
    </location>
</feature>
<feature type="transmembrane region" description="Helical" evidence="1">
    <location>
        <begin position="46"/>
        <end position="68"/>
    </location>
</feature>
<dbReference type="Proteomes" id="UP000433493">
    <property type="component" value="Unassembled WGS sequence"/>
</dbReference>
<feature type="transmembrane region" description="Helical" evidence="1">
    <location>
        <begin position="186"/>
        <end position="205"/>
    </location>
</feature>
<comment type="caution">
    <text evidence="2">The sequence shown here is derived from an EMBL/GenBank/DDBJ whole genome shotgun (WGS) entry which is preliminary data.</text>
</comment>
<protein>
    <recommendedName>
        <fullName evidence="4">DUF2089 domain-containing protein</fullName>
    </recommendedName>
</protein>
<keyword evidence="1" id="KW-1133">Transmembrane helix</keyword>
<sequence length="218" mass="23754">MNGCEACKVTIEGAWMRCPLCGASTTGTATTSPLPAVPLKFSRRRLLTVLAFSSLGLVVGSFAVQLFFGHDGVGVVRSIWLGVMAMWLVVLTAVRKRRNVAKSTVYLVLIVGLICVYWDYLTGWNAWSLTYAVPIMSASAVVGLLIAVRLMRMELGEYLVYSGVTALLGLLPILFLVFGWVTNPVPSIICVVLSAIILVLQLVRIRSVGHELGKRFHL</sequence>
<dbReference type="InterPro" id="IPR046283">
    <property type="entry name" value="DUF6320"/>
</dbReference>
<keyword evidence="1" id="KW-0812">Transmembrane</keyword>
<feature type="transmembrane region" description="Helical" evidence="1">
    <location>
        <begin position="103"/>
        <end position="120"/>
    </location>
</feature>
<keyword evidence="1" id="KW-0472">Membrane</keyword>
<reference evidence="2 3" key="1">
    <citation type="submission" date="2019-09" db="EMBL/GenBank/DDBJ databases">
        <title>Phylogeny of genus Pseudoclavibacter and closely related genus.</title>
        <authorList>
            <person name="Li Y."/>
        </authorList>
    </citation>
    <scope>NUCLEOTIDE SEQUENCE [LARGE SCALE GENOMIC DNA]</scope>
    <source>
        <strain evidence="2 3">KCTC 13959</strain>
    </source>
</reference>
<feature type="transmembrane region" description="Helical" evidence="1">
    <location>
        <begin position="158"/>
        <end position="180"/>
    </location>
</feature>
<dbReference type="RefSeq" id="WP_158050936.1">
    <property type="nucleotide sequence ID" value="NZ_WBKB01000001.1"/>
</dbReference>
<evidence type="ECO:0000313" key="2">
    <source>
        <dbReference type="EMBL" id="KAB1644924.1"/>
    </source>
</evidence>
<dbReference type="AlphaFoldDB" id="A0A7J5BFB3"/>
<evidence type="ECO:0000313" key="3">
    <source>
        <dbReference type="Proteomes" id="UP000433493"/>
    </source>
</evidence>
<evidence type="ECO:0000256" key="1">
    <source>
        <dbReference type="SAM" id="Phobius"/>
    </source>
</evidence>
<feature type="transmembrane region" description="Helical" evidence="1">
    <location>
        <begin position="74"/>
        <end position="94"/>
    </location>
</feature>
<keyword evidence="3" id="KW-1185">Reference proteome</keyword>
<dbReference type="OrthoDB" id="2164897at2"/>
<name>A0A7J5BFB3_9MICO</name>
<dbReference type="EMBL" id="WBKB01000001">
    <property type="protein sequence ID" value="KAB1644924.1"/>
    <property type="molecule type" value="Genomic_DNA"/>
</dbReference>
<gene>
    <name evidence="2" type="ORF">F8O05_01250</name>
</gene>
<proteinExistence type="predicted"/>